<organism evidence="2 3">
    <name type="scientific">Helicobacter valdiviensis</name>
    <dbReference type="NCBI Taxonomy" id="1458358"/>
    <lineage>
        <taxon>Bacteria</taxon>
        <taxon>Pseudomonadati</taxon>
        <taxon>Campylobacterota</taxon>
        <taxon>Epsilonproteobacteria</taxon>
        <taxon>Campylobacterales</taxon>
        <taxon>Helicobacteraceae</taxon>
        <taxon>Helicobacter</taxon>
    </lineage>
</organism>
<evidence type="ECO:0000313" key="3">
    <source>
        <dbReference type="Proteomes" id="UP000249746"/>
    </source>
</evidence>
<feature type="domain" description="Uracil-DNA glycosylase-like" evidence="1">
    <location>
        <begin position="14"/>
        <end position="172"/>
    </location>
</feature>
<dbReference type="Gene3D" id="3.40.470.10">
    <property type="entry name" value="Uracil-DNA glycosylase-like domain"/>
    <property type="match status" value="1"/>
</dbReference>
<dbReference type="InterPro" id="IPR026353">
    <property type="entry name" value="Hypoxan-DNA_Glyclase"/>
</dbReference>
<accession>A0A2W6NFL3</accession>
<sequence length="187" mass="21296">MQANIIHSHSFTPIFNQNSKVLILGSFPSITSETFGFYYGNSNNRFWSVLACVFNEVLPTSKDRHLQNKEIIKIQSDFLLTHHIALWDCVQTCKRKANNSSDTNLEILSFNDIARLVSKSQISTIFCNGKLARKAFDTLCSHHKDQTPNNNTILNLPIFTLPSTSSANARYKLEALIKEWSILKEFL</sequence>
<dbReference type="Pfam" id="PF03167">
    <property type="entry name" value="UDG"/>
    <property type="match status" value="1"/>
</dbReference>
<dbReference type="InterPro" id="IPR036895">
    <property type="entry name" value="Uracil-DNA_glycosylase-like_sf"/>
</dbReference>
<reference evidence="2 3" key="1">
    <citation type="submission" date="2017-03" db="EMBL/GenBank/DDBJ databases">
        <title>Genomic and clinical evidence uncovers the enterohepatic species Helicobacter valdiviensis as a potential human intestinal pathogen.</title>
        <authorList>
            <person name="Fresia P."/>
            <person name="Jara R."/>
            <person name="Sierra R."/>
            <person name="Ferres I."/>
            <person name="Greif G."/>
            <person name="Iraola G."/>
            <person name="Collado L."/>
        </authorList>
    </citation>
    <scope>NUCLEOTIDE SEQUENCE [LARGE SCALE GENOMIC DNA]</scope>
    <source>
        <strain evidence="2 3">WBE14</strain>
    </source>
</reference>
<dbReference type="Proteomes" id="UP000249746">
    <property type="component" value="Unassembled WGS sequence"/>
</dbReference>
<gene>
    <name evidence="2" type="ORF">B6S12_07425</name>
</gene>
<dbReference type="NCBIfam" id="TIGR04274">
    <property type="entry name" value="hypoxanDNAglyco"/>
    <property type="match status" value="1"/>
</dbReference>
<name>A0A2W6NFL3_9HELI</name>
<dbReference type="InterPro" id="IPR005122">
    <property type="entry name" value="Uracil-DNA_glycosylase-like"/>
</dbReference>
<protein>
    <submittedName>
        <fullName evidence="2">DNA-deoxyinosine glycosylase</fullName>
    </submittedName>
</protein>
<dbReference type="RefSeq" id="WP_111230169.1">
    <property type="nucleotide sequence ID" value="NZ_NBIU01000022.1"/>
</dbReference>
<dbReference type="EMBL" id="NBIU01000022">
    <property type="protein sequence ID" value="PZT47750.1"/>
    <property type="molecule type" value="Genomic_DNA"/>
</dbReference>
<evidence type="ECO:0000313" key="2">
    <source>
        <dbReference type="EMBL" id="PZT47750.1"/>
    </source>
</evidence>
<dbReference type="CDD" id="cd10032">
    <property type="entry name" value="UDG-F6_HDG"/>
    <property type="match status" value="1"/>
</dbReference>
<comment type="caution">
    <text evidence="2">The sequence shown here is derived from an EMBL/GenBank/DDBJ whole genome shotgun (WGS) entry which is preliminary data.</text>
</comment>
<dbReference type="AlphaFoldDB" id="A0A2W6NFL3"/>
<proteinExistence type="predicted"/>
<evidence type="ECO:0000259" key="1">
    <source>
        <dbReference type="Pfam" id="PF03167"/>
    </source>
</evidence>
<dbReference type="SUPFAM" id="SSF52141">
    <property type="entry name" value="Uracil-DNA glycosylase-like"/>
    <property type="match status" value="1"/>
</dbReference>
<dbReference type="OrthoDB" id="9799921at2"/>
<keyword evidence="3" id="KW-1185">Reference proteome</keyword>